<reference evidence="2 3" key="1">
    <citation type="submission" date="2020-09" db="EMBL/GenBank/DDBJ databases">
        <title>De no assembly of potato wild relative species, Solanum commersonii.</title>
        <authorList>
            <person name="Cho K."/>
        </authorList>
    </citation>
    <scope>NUCLEOTIDE SEQUENCE [LARGE SCALE GENOMIC DNA]</scope>
    <source>
        <strain evidence="2">LZ3.2</strain>
        <tissue evidence="2">Leaf</tissue>
    </source>
</reference>
<evidence type="ECO:0000313" key="3">
    <source>
        <dbReference type="Proteomes" id="UP000824120"/>
    </source>
</evidence>
<comment type="caution">
    <text evidence="2">The sequence shown here is derived from an EMBL/GenBank/DDBJ whole genome shotgun (WGS) entry which is preliminary data.</text>
</comment>
<organism evidence="2 3">
    <name type="scientific">Solanum commersonii</name>
    <name type="common">Commerson's wild potato</name>
    <name type="synonym">Commerson's nightshade</name>
    <dbReference type="NCBI Taxonomy" id="4109"/>
    <lineage>
        <taxon>Eukaryota</taxon>
        <taxon>Viridiplantae</taxon>
        <taxon>Streptophyta</taxon>
        <taxon>Embryophyta</taxon>
        <taxon>Tracheophyta</taxon>
        <taxon>Spermatophyta</taxon>
        <taxon>Magnoliopsida</taxon>
        <taxon>eudicotyledons</taxon>
        <taxon>Gunneridae</taxon>
        <taxon>Pentapetalae</taxon>
        <taxon>asterids</taxon>
        <taxon>lamiids</taxon>
        <taxon>Solanales</taxon>
        <taxon>Solanaceae</taxon>
        <taxon>Solanoideae</taxon>
        <taxon>Solaneae</taxon>
        <taxon>Solanum</taxon>
    </lineage>
</organism>
<gene>
    <name evidence="2" type="ORF">H5410_057761</name>
</gene>
<evidence type="ECO:0000313" key="2">
    <source>
        <dbReference type="EMBL" id="KAG5577627.1"/>
    </source>
</evidence>
<keyword evidence="3" id="KW-1185">Reference proteome</keyword>
<dbReference type="Proteomes" id="UP000824120">
    <property type="component" value="Chromosome 11"/>
</dbReference>
<proteinExistence type="predicted"/>
<dbReference type="OrthoDB" id="1327738at2759"/>
<dbReference type="EMBL" id="JACXVP010000011">
    <property type="protein sequence ID" value="KAG5577627.1"/>
    <property type="molecule type" value="Genomic_DNA"/>
</dbReference>
<name>A0A9J5WNS3_SOLCO</name>
<evidence type="ECO:0000256" key="1">
    <source>
        <dbReference type="SAM" id="MobiDB-lite"/>
    </source>
</evidence>
<accession>A0A9J5WNS3</accession>
<feature type="region of interest" description="Disordered" evidence="1">
    <location>
        <begin position="1"/>
        <end position="21"/>
    </location>
</feature>
<dbReference type="AlphaFoldDB" id="A0A9J5WNS3"/>
<sequence length="100" mass="11716">MAPKVKNIASGAGSNRNWKREAFRSSRSWEPLQKFRKKVVERYGHEWFECQKEAKYLRDEFINEGKDVKFTAKVLNCEAEDFNKLNEHPSIEISVIHCVG</sequence>
<protein>
    <submittedName>
        <fullName evidence="2">Uncharacterized protein</fullName>
    </submittedName>
</protein>